<evidence type="ECO:0000259" key="10">
    <source>
        <dbReference type="PROSITE" id="PS51198"/>
    </source>
</evidence>
<dbReference type="Gene3D" id="3.40.50.300">
    <property type="entry name" value="P-loop containing nucleotide triphosphate hydrolases"/>
    <property type="match status" value="3"/>
</dbReference>
<dbReference type="RefSeq" id="WP_126614341.1">
    <property type="nucleotide sequence ID" value="NZ_CP034562.1"/>
</dbReference>
<dbReference type="Proteomes" id="UP000267268">
    <property type="component" value="Chromosome 1"/>
</dbReference>
<organism evidence="12 13">
    <name type="scientific">Flammeovirga pectinis</name>
    <dbReference type="NCBI Taxonomy" id="2494373"/>
    <lineage>
        <taxon>Bacteria</taxon>
        <taxon>Pseudomonadati</taxon>
        <taxon>Bacteroidota</taxon>
        <taxon>Cytophagia</taxon>
        <taxon>Cytophagales</taxon>
        <taxon>Flammeovirgaceae</taxon>
        <taxon>Flammeovirga</taxon>
    </lineage>
</organism>
<sequence length="1120" mass="128241">MFKIYRSSAGAGKTFTLAKEYIKIVLQLNVFDEEFQPSYYKHVLAVTFTNLATSEMKERILEQLKVFAGKPSPDKEGMLGAIVADYKGMDEKIVLDRVYRRSAIVHQRILHGYSNFSVSTIDAFSQKVAQAFKRDLKFPFNYELILNGEELIEDATYILMDKLGRDEHKMLTEALETFSIKKAEENTSWDVVPQIKSFGSVLFDEDQRKIIEKLGVNPVTNVEMNIEDYTSLAKKLKKMIYQDLQKEKDAAYEEFKNAMSAAGVPIDSLGRYVCSYAKKFDGSIAEIDVTPNTTAIKVFEADTGKVLVKVGDYKSSPAIYDAALPIYQERLTALISLIAKAQLIKTVYDKIYLIITAQVLKDEMKNLKEEQGIVHISEIGENINKIVESSPVPYLYERLGEKYRHILIDEFQDTSKTQWHNLVPLVAHALSMYNGECLVVGDAKQSIYRWRGGKAEMLVALPKLPTAKNTALEEEEYTLESYADPQNLDTNWRSYSNVINFNNDLYSFIEKDKGDELLSQFYQDVKQKTNHRIGGQVRMSVCQKIDSKETVQEASLQKIADTIHELVELKKFQYSDIALLVRFNKDGSAIAEKLVSEGIEVISSESLLVESAPSIQFLANVIRLLVRRSDKVLFMKIARFVHAHLQDVNNDRWSEVNTTSLPIEGDDYIRIGDRVEACSNHKDFETFLKDEFDINFSVSQLRRKSLYDLVEFLVRDFKLNLRITEQAYLIKFLDFVLDHTEVNGNSAQDFLVRWDLKKSNLSISTPDNTNAVRILSIHKSKGLEFPVVLLPFANWSTTPRKGEAKWFDWEDNTDVPELNAVQLPLSKKLEGTAFEEGYLLELRDTYIDAVNMLYVGTTRAQKYLHLFFNEEAKISTKGVKAETKDTIAVPLLKYISAVDTAKELNTSTIDDIEFHEYEFFDIDIEGDKKEKIEEATLIRDLIHTDNTDKLRLKSGAYEQGQNTVSFEDIIEAQESGILVHKAFEYIKYKDDVHDAVRILEVNGFISSSETGDYIGRLIDVVNHPELEKYYDKNTGYEVLNESEIVFPTKGNMKQVKVDRPDRLLIKNKEAVIIDYKTGVYEKDHEKQIKRYGEALRGMGYTLITLLLVYTEDLDIQKINF</sequence>
<gene>
    <name evidence="12" type="ORF">EI427_10435</name>
</gene>
<dbReference type="GO" id="GO:0043138">
    <property type="term" value="F:3'-5' DNA helicase activity"/>
    <property type="evidence" value="ECO:0007669"/>
    <property type="project" value="UniProtKB-EC"/>
</dbReference>
<dbReference type="OrthoDB" id="9810135at2"/>
<dbReference type="PROSITE" id="PS51198">
    <property type="entry name" value="UVRD_HELICASE_ATP_BIND"/>
    <property type="match status" value="1"/>
</dbReference>
<evidence type="ECO:0000256" key="3">
    <source>
        <dbReference type="ARBA" id="ARBA00022806"/>
    </source>
</evidence>
<evidence type="ECO:0000256" key="5">
    <source>
        <dbReference type="ARBA" id="ARBA00023235"/>
    </source>
</evidence>
<dbReference type="EMBL" id="CP034562">
    <property type="protein sequence ID" value="AZQ62639.1"/>
    <property type="molecule type" value="Genomic_DNA"/>
</dbReference>
<feature type="domain" description="UvrD-like helicase ATP-binding" evidence="10">
    <location>
        <begin position="1"/>
        <end position="495"/>
    </location>
</feature>
<evidence type="ECO:0000256" key="4">
    <source>
        <dbReference type="ARBA" id="ARBA00022840"/>
    </source>
</evidence>
<dbReference type="Pfam" id="PF00580">
    <property type="entry name" value="UvrD-helicase"/>
    <property type="match status" value="1"/>
</dbReference>
<dbReference type="GO" id="GO:0005524">
    <property type="term" value="F:ATP binding"/>
    <property type="evidence" value="ECO:0007669"/>
    <property type="project" value="UniProtKB-UniRule"/>
</dbReference>
<evidence type="ECO:0000259" key="11">
    <source>
        <dbReference type="PROSITE" id="PS51217"/>
    </source>
</evidence>
<evidence type="ECO:0000313" key="13">
    <source>
        <dbReference type="Proteomes" id="UP000267268"/>
    </source>
</evidence>
<dbReference type="EC" id="5.6.2.4" evidence="7"/>
<comment type="catalytic activity">
    <reaction evidence="6">
        <text>Couples ATP hydrolysis with the unwinding of duplex DNA by translocating in the 3'-5' direction.</text>
        <dbReference type="EC" id="5.6.2.4"/>
    </reaction>
</comment>
<dbReference type="PROSITE" id="PS51217">
    <property type="entry name" value="UVRD_HELICASE_CTER"/>
    <property type="match status" value="1"/>
</dbReference>
<dbReference type="Pfam" id="PF13361">
    <property type="entry name" value="UvrD_C"/>
    <property type="match status" value="1"/>
</dbReference>
<keyword evidence="3 9" id="KW-0347">Helicase</keyword>
<proteinExistence type="predicted"/>
<comment type="catalytic activity">
    <reaction evidence="8">
        <text>ATP + H2O = ADP + phosphate + H(+)</text>
        <dbReference type="Rhea" id="RHEA:13065"/>
        <dbReference type="ChEBI" id="CHEBI:15377"/>
        <dbReference type="ChEBI" id="CHEBI:15378"/>
        <dbReference type="ChEBI" id="CHEBI:30616"/>
        <dbReference type="ChEBI" id="CHEBI:43474"/>
        <dbReference type="ChEBI" id="CHEBI:456216"/>
        <dbReference type="EC" id="5.6.2.4"/>
    </reaction>
</comment>
<feature type="domain" description="UvrD-like helicase C-terminal" evidence="11">
    <location>
        <begin position="496"/>
        <end position="782"/>
    </location>
</feature>
<dbReference type="AlphaFoldDB" id="A0A3Q9FP20"/>
<dbReference type="PANTHER" id="PTHR11070">
    <property type="entry name" value="UVRD / RECB / PCRA DNA HELICASE FAMILY MEMBER"/>
    <property type="match status" value="1"/>
</dbReference>
<evidence type="ECO:0000256" key="1">
    <source>
        <dbReference type="ARBA" id="ARBA00022741"/>
    </source>
</evidence>
<dbReference type="GO" id="GO:0016887">
    <property type="term" value="F:ATP hydrolysis activity"/>
    <property type="evidence" value="ECO:0007669"/>
    <property type="project" value="RHEA"/>
</dbReference>
<dbReference type="InterPro" id="IPR000212">
    <property type="entry name" value="DNA_helicase_UvrD/REP"/>
</dbReference>
<accession>A0A3Q9FP20</accession>
<keyword evidence="2 9" id="KW-0378">Hydrolase</keyword>
<dbReference type="Gene3D" id="1.10.3170.10">
    <property type="entry name" value="Recbcd, chain B, domain 2"/>
    <property type="match status" value="1"/>
</dbReference>
<protein>
    <recommendedName>
        <fullName evidence="7">DNA 3'-5' helicase</fullName>
        <ecNumber evidence="7">5.6.2.4</ecNumber>
    </recommendedName>
</protein>
<dbReference type="GO" id="GO:0000725">
    <property type="term" value="P:recombinational repair"/>
    <property type="evidence" value="ECO:0007669"/>
    <property type="project" value="TreeGrafter"/>
</dbReference>
<dbReference type="GO" id="GO:0003677">
    <property type="term" value="F:DNA binding"/>
    <property type="evidence" value="ECO:0007669"/>
    <property type="project" value="InterPro"/>
</dbReference>
<dbReference type="InterPro" id="IPR014017">
    <property type="entry name" value="DNA_helicase_UvrD-like_C"/>
</dbReference>
<keyword evidence="5" id="KW-0413">Isomerase</keyword>
<evidence type="ECO:0000256" key="2">
    <source>
        <dbReference type="ARBA" id="ARBA00022801"/>
    </source>
</evidence>
<reference evidence="12 13" key="1">
    <citation type="submission" date="2018-12" db="EMBL/GenBank/DDBJ databases">
        <title>Flammeovirga pectinis sp. nov., isolated from the gut of the Korean scallop, Patinopecten yessoensis.</title>
        <authorList>
            <person name="Bae J.-W."/>
            <person name="Jeong Y.-S."/>
            <person name="Kang W."/>
        </authorList>
    </citation>
    <scope>NUCLEOTIDE SEQUENCE [LARGE SCALE GENOMIC DNA]</scope>
    <source>
        <strain evidence="12 13">L12M1</strain>
    </source>
</reference>
<dbReference type="KEGG" id="fll:EI427_10435"/>
<dbReference type="PANTHER" id="PTHR11070:SF67">
    <property type="entry name" value="DNA 3'-5' HELICASE"/>
    <property type="match status" value="1"/>
</dbReference>
<keyword evidence="1 9" id="KW-0547">Nucleotide-binding</keyword>
<evidence type="ECO:0000256" key="9">
    <source>
        <dbReference type="PROSITE-ProRule" id="PRU00560"/>
    </source>
</evidence>
<evidence type="ECO:0000256" key="7">
    <source>
        <dbReference type="ARBA" id="ARBA00034808"/>
    </source>
</evidence>
<dbReference type="InterPro" id="IPR014016">
    <property type="entry name" value="UvrD-like_ATP-bd"/>
</dbReference>
<dbReference type="SUPFAM" id="SSF52540">
    <property type="entry name" value="P-loop containing nucleoside triphosphate hydrolases"/>
    <property type="match status" value="1"/>
</dbReference>
<evidence type="ECO:0000256" key="6">
    <source>
        <dbReference type="ARBA" id="ARBA00034617"/>
    </source>
</evidence>
<evidence type="ECO:0000256" key="8">
    <source>
        <dbReference type="ARBA" id="ARBA00048988"/>
    </source>
</evidence>
<feature type="binding site" evidence="9">
    <location>
        <begin position="7"/>
        <end position="14"/>
    </location>
    <ligand>
        <name>ATP</name>
        <dbReference type="ChEBI" id="CHEBI:30616"/>
    </ligand>
</feature>
<keyword evidence="13" id="KW-1185">Reference proteome</keyword>
<dbReference type="GO" id="GO:0005829">
    <property type="term" value="C:cytosol"/>
    <property type="evidence" value="ECO:0007669"/>
    <property type="project" value="TreeGrafter"/>
</dbReference>
<evidence type="ECO:0000313" key="12">
    <source>
        <dbReference type="EMBL" id="AZQ62639.1"/>
    </source>
</evidence>
<keyword evidence="4 9" id="KW-0067">ATP-binding</keyword>
<dbReference type="InterPro" id="IPR027417">
    <property type="entry name" value="P-loop_NTPase"/>
</dbReference>
<name>A0A3Q9FP20_9BACT</name>